<protein>
    <submittedName>
        <fullName evidence="10">Glutamine synthetase</fullName>
    </submittedName>
</protein>
<evidence type="ECO:0000256" key="1">
    <source>
        <dbReference type="ARBA" id="ARBA00001946"/>
    </source>
</evidence>
<evidence type="ECO:0000256" key="6">
    <source>
        <dbReference type="ARBA" id="ARBA00022842"/>
    </source>
</evidence>
<dbReference type="InterPro" id="IPR008146">
    <property type="entry name" value="Gln_synth_cat_dom"/>
</dbReference>
<dbReference type="Gene3D" id="3.30.590.10">
    <property type="entry name" value="Glutamine synthetase/guanido kinase, catalytic domain"/>
    <property type="match status" value="1"/>
</dbReference>
<evidence type="ECO:0000256" key="8">
    <source>
        <dbReference type="RuleBase" id="RU000384"/>
    </source>
</evidence>
<organism evidence="10 11">
    <name type="scientific">Planotetraspora thailandica</name>
    <dbReference type="NCBI Taxonomy" id="487172"/>
    <lineage>
        <taxon>Bacteria</taxon>
        <taxon>Bacillati</taxon>
        <taxon>Actinomycetota</taxon>
        <taxon>Actinomycetes</taxon>
        <taxon>Streptosporangiales</taxon>
        <taxon>Streptosporangiaceae</taxon>
        <taxon>Planotetraspora</taxon>
    </lineage>
</organism>
<dbReference type="PROSITE" id="PS51987">
    <property type="entry name" value="GS_CATALYTIC"/>
    <property type="match status" value="1"/>
</dbReference>
<evidence type="ECO:0000259" key="9">
    <source>
        <dbReference type="PROSITE" id="PS51987"/>
    </source>
</evidence>
<proteinExistence type="inferred from homology"/>
<evidence type="ECO:0000256" key="3">
    <source>
        <dbReference type="ARBA" id="ARBA00022598"/>
    </source>
</evidence>
<keyword evidence="11" id="KW-1185">Reference proteome</keyword>
<evidence type="ECO:0000256" key="2">
    <source>
        <dbReference type="ARBA" id="ARBA00009897"/>
    </source>
</evidence>
<dbReference type="PANTHER" id="PTHR43785:SF12">
    <property type="entry name" value="TYPE-1 GLUTAMINE SYNTHETASE 2"/>
    <property type="match status" value="1"/>
</dbReference>
<comment type="caution">
    <text evidence="10">The sequence shown here is derived from an EMBL/GenBank/DDBJ whole genome shotgun (WGS) entry which is preliminary data.</text>
</comment>
<gene>
    <name evidence="10" type="ORF">Pth03_23780</name>
</gene>
<accession>A0A8J3XV72</accession>
<dbReference type="Pfam" id="PF00120">
    <property type="entry name" value="Gln-synt_C"/>
    <property type="match status" value="1"/>
</dbReference>
<dbReference type="PANTHER" id="PTHR43785">
    <property type="entry name" value="GAMMA-GLUTAMYLPUTRESCINE SYNTHETASE"/>
    <property type="match status" value="1"/>
</dbReference>
<dbReference type="GO" id="GO:0006542">
    <property type="term" value="P:glutamine biosynthetic process"/>
    <property type="evidence" value="ECO:0007669"/>
    <property type="project" value="InterPro"/>
</dbReference>
<dbReference type="GO" id="GO:0005524">
    <property type="term" value="F:ATP binding"/>
    <property type="evidence" value="ECO:0007669"/>
    <property type="project" value="UniProtKB-KW"/>
</dbReference>
<dbReference type="SMART" id="SM01230">
    <property type="entry name" value="Gln-synt_C"/>
    <property type="match status" value="1"/>
</dbReference>
<dbReference type="Gene3D" id="3.10.20.70">
    <property type="entry name" value="Glutamine synthetase, N-terminal domain"/>
    <property type="match status" value="1"/>
</dbReference>
<dbReference type="EMBL" id="BOOR01000012">
    <property type="protein sequence ID" value="GII53989.1"/>
    <property type="molecule type" value="Genomic_DNA"/>
</dbReference>
<comment type="cofactor">
    <cofactor evidence="1">
        <name>Mg(2+)</name>
        <dbReference type="ChEBI" id="CHEBI:18420"/>
    </cofactor>
</comment>
<reference evidence="10" key="1">
    <citation type="submission" date="2021-01" db="EMBL/GenBank/DDBJ databases">
        <title>Whole genome shotgun sequence of Planotetraspora thailandica NBRC 104271.</title>
        <authorList>
            <person name="Komaki H."/>
            <person name="Tamura T."/>
        </authorList>
    </citation>
    <scope>NUCLEOTIDE SEQUENCE</scope>
    <source>
        <strain evidence="10">NBRC 104271</strain>
    </source>
</reference>
<dbReference type="SUPFAM" id="SSF55931">
    <property type="entry name" value="Glutamine synthetase/guanido kinase"/>
    <property type="match status" value="1"/>
</dbReference>
<dbReference type="GO" id="GO:0004356">
    <property type="term" value="F:glutamine synthetase activity"/>
    <property type="evidence" value="ECO:0007669"/>
    <property type="project" value="InterPro"/>
</dbReference>
<sequence>MATLSPTALTCYADRMRDRHSSAVAQQLDPVARRILERVEVDGIELVRFIYADHGGVIRGKAAGRTRLAERISTGIGHTVAMMAMSMLDRLQPVDGMGPVGEIRIVPDPGTFVPLPYAPGAAAMIADLRDLDGGPWAACPRTFLKDAIALFASEGYTLVAAFEPEFTLGRRLPDPMGGPDRLVPLDDSLCYATAGFDQAHDYTMQFVRALEAQGLPIEHYYPELGAGQQELSIRPSTALKAADNQVIYRETVRGVAFRMSMWATLAPKPIVNQAGNGAHLHVSLWDPDLEHNLFADGRGGLSALGRHFIGGVLDHLPALVALTCPSVNSYRRLQPSSWAGAYTCYGMDNREAAVRICSPMAGNVEESTNLEIKPSDSSANPYLSLGAVMHAGLDGIRRELDPGRAVEVDPATLSDKQRARLGCARLPASLDEALDALEADELLMNALGPLRSTAYLAVKRSEAADFAAHDVAYETFQHLRAF</sequence>
<keyword evidence="5" id="KW-0067">ATP-binding</keyword>
<dbReference type="InterPro" id="IPR014746">
    <property type="entry name" value="Gln_synth/guanido_kin_cat_dom"/>
</dbReference>
<dbReference type="InterPro" id="IPR027303">
    <property type="entry name" value="Gln_synth_gly_rich_site"/>
</dbReference>
<dbReference type="SUPFAM" id="SSF54368">
    <property type="entry name" value="Glutamine synthetase, N-terminal domain"/>
    <property type="match status" value="1"/>
</dbReference>
<keyword evidence="3" id="KW-0436">Ligase</keyword>
<evidence type="ECO:0000256" key="4">
    <source>
        <dbReference type="ARBA" id="ARBA00022741"/>
    </source>
</evidence>
<dbReference type="InterPro" id="IPR036651">
    <property type="entry name" value="Gln_synt_N_sf"/>
</dbReference>
<dbReference type="Pfam" id="PF16952">
    <property type="entry name" value="Gln-synt_N_2"/>
    <property type="match status" value="1"/>
</dbReference>
<dbReference type="Proteomes" id="UP000605992">
    <property type="component" value="Unassembled WGS sequence"/>
</dbReference>
<keyword evidence="4" id="KW-0547">Nucleotide-binding</keyword>
<evidence type="ECO:0000256" key="7">
    <source>
        <dbReference type="PROSITE-ProRule" id="PRU01331"/>
    </source>
</evidence>
<dbReference type="PROSITE" id="PS00181">
    <property type="entry name" value="GLNA_ATP"/>
    <property type="match status" value="1"/>
</dbReference>
<dbReference type="AlphaFoldDB" id="A0A8J3XV72"/>
<feature type="domain" description="GS catalytic" evidence="9">
    <location>
        <begin position="140"/>
        <end position="482"/>
    </location>
</feature>
<dbReference type="InterPro" id="IPR008147">
    <property type="entry name" value="Gln_synt_N"/>
</dbReference>
<comment type="similarity">
    <text evidence="2 7 8">Belongs to the glutamine synthetase family.</text>
</comment>
<evidence type="ECO:0000313" key="10">
    <source>
        <dbReference type="EMBL" id="GII53989.1"/>
    </source>
</evidence>
<keyword evidence="6" id="KW-0460">Magnesium</keyword>
<evidence type="ECO:0000256" key="5">
    <source>
        <dbReference type="ARBA" id="ARBA00022840"/>
    </source>
</evidence>
<evidence type="ECO:0000313" key="11">
    <source>
        <dbReference type="Proteomes" id="UP000605992"/>
    </source>
</evidence>
<name>A0A8J3XV72_9ACTN</name>